<feature type="region of interest" description="Disordered" evidence="1">
    <location>
        <begin position="1"/>
        <end position="68"/>
    </location>
</feature>
<sequence>MVDHNDSTTELANTIKSSHDSVENSTTMALKSSVLEPSQSGSETAQALPTPTASIATTTTSVDRPSWATGDPFFDTMAGMDSPEYRKYYVKTTDDQLEEATATMSIADQTSNGEGSSSTAPTDVSASSSTSDASIGLDHWNKTREQWTKGRWHVVPSPNSNNPALNAIHPGNHDAIYDSLVYDRKRLSKPIPLPLVIIVLVSGWKRDGVWQESPAQPPSGSTPSSAPSHGLNAYVPGFSSTNSQPVARKS</sequence>
<evidence type="ECO:0000256" key="1">
    <source>
        <dbReference type="SAM" id="MobiDB-lite"/>
    </source>
</evidence>
<feature type="compositionally biased region" description="Low complexity" evidence="1">
    <location>
        <begin position="218"/>
        <end position="228"/>
    </location>
</feature>
<feature type="domain" description="Gag1-like clamp" evidence="2">
    <location>
        <begin position="160"/>
        <end position="210"/>
    </location>
</feature>
<evidence type="ECO:0000313" key="4">
    <source>
        <dbReference type="Proteomes" id="UP000703661"/>
    </source>
</evidence>
<protein>
    <recommendedName>
        <fullName evidence="2">Gag1-like clamp domain-containing protein</fullName>
    </recommendedName>
</protein>
<feature type="compositionally biased region" description="Polar residues" evidence="1">
    <location>
        <begin position="23"/>
        <end position="47"/>
    </location>
</feature>
<accession>A0A9P6SVQ6</accession>
<dbReference type="Proteomes" id="UP000703661">
    <property type="component" value="Unassembled WGS sequence"/>
</dbReference>
<feature type="region of interest" description="Disordered" evidence="1">
    <location>
        <begin position="108"/>
        <end position="138"/>
    </location>
</feature>
<dbReference type="Pfam" id="PF13259">
    <property type="entry name" value="clamp_Gag1-like"/>
    <property type="match status" value="1"/>
</dbReference>
<feature type="compositionally biased region" description="Low complexity" evidence="1">
    <location>
        <begin position="116"/>
        <end position="134"/>
    </location>
</feature>
<feature type="compositionally biased region" description="Low complexity" evidence="1">
    <location>
        <begin position="49"/>
        <end position="61"/>
    </location>
</feature>
<comment type="caution">
    <text evidence="3">The sequence shown here is derived from an EMBL/GenBank/DDBJ whole genome shotgun (WGS) entry which is preliminary data.</text>
</comment>
<organism evidence="3 4">
    <name type="scientific">Entomortierella chlamydospora</name>
    <dbReference type="NCBI Taxonomy" id="101097"/>
    <lineage>
        <taxon>Eukaryota</taxon>
        <taxon>Fungi</taxon>
        <taxon>Fungi incertae sedis</taxon>
        <taxon>Mucoromycota</taxon>
        <taxon>Mortierellomycotina</taxon>
        <taxon>Mortierellomycetes</taxon>
        <taxon>Mortierellales</taxon>
        <taxon>Mortierellaceae</taxon>
        <taxon>Entomortierella</taxon>
    </lineage>
</organism>
<dbReference type="EMBL" id="JAAAID010002395">
    <property type="protein sequence ID" value="KAG0007349.1"/>
    <property type="molecule type" value="Genomic_DNA"/>
</dbReference>
<reference evidence="3" key="1">
    <citation type="journal article" date="2020" name="Fungal Divers.">
        <title>Resolving the Mortierellaceae phylogeny through synthesis of multi-gene phylogenetics and phylogenomics.</title>
        <authorList>
            <person name="Vandepol N."/>
            <person name="Liber J."/>
            <person name="Desiro A."/>
            <person name="Na H."/>
            <person name="Kennedy M."/>
            <person name="Barry K."/>
            <person name="Grigoriev I.V."/>
            <person name="Miller A.N."/>
            <person name="O'Donnell K."/>
            <person name="Stajich J.E."/>
            <person name="Bonito G."/>
        </authorList>
    </citation>
    <scope>NUCLEOTIDE SEQUENCE</scope>
    <source>
        <strain evidence="3">NRRL 2769</strain>
    </source>
</reference>
<gene>
    <name evidence="3" type="ORF">BGZ80_004759</name>
</gene>
<proteinExistence type="predicted"/>
<evidence type="ECO:0000259" key="2">
    <source>
        <dbReference type="Pfam" id="PF13259"/>
    </source>
</evidence>
<evidence type="ECO:0000313" key="3">
    <source>
        <dbReference type="EMBL" id="KAG0007349.1"/>
    </source>
</evidence>
<keyword evidence="4" id="KW-1185">Reference proteome</keyword>
<dbReference type="AlphaFoldDB" id="A0A9P6SVQ6"/>
<feature type="compositionally biased region" description="Polar residues" evidence="1">
    <location>
        <begin position="238"/>
        <end position="250"/>
    </location>
</feature>
<feature type="region of interest" description="Disordered" evidence="1">
    <location>
        <begin position="211"/>
        <end position="250"/>
    </location>
</feature>
<name>A0A9P6SVQ6_9FUNG</name>
<dbReference type="InterPro" id="IPR025124">
    <property type="entry name" value="Gag1-like_clamp"/>
</dbReference>